<comment type="function">
    <text evidence="7">Catalyzes the N-acylation of UDP-3-O-acylglucosamine using 3-hydroxyacyl-ACP as the acyl donor. Is involved in the biosynthesis of lipid A, a phosphorylated glycolipid that anchors the lipopolysaccharide to the outer membrane of the cell.</text>
</comment>
<dbReference type="OrthoDB" id="9784739at2"/>
<dbReference type="UniPathway" id="UPA00973"/>
<dbReference type="Pfam" id="PF04613">
    <property type="entry name" value="LpxD"/>
    <property type="match status" value="1"/>
</dbReference>
<keyword evidence="3 7" id="KW-0808">Transferase</keyword>
<comment type="caution">
    <text evidence="9">The sequence shown here is derived from an EMBL/GenBank/DDBJ whole genome shotgun (WGS) entry which is preliminary data.</text>
</comment>
<evidence type="ECO:0000256" key="4">
    <source>
        <dbReference type="ARBA" id="ARBA00022737"/>
    </source>
</evidence>
<dbReference type="InterPro" id="IPR007691">
    <property type="entry name" value="LpxD"/>
</dbReference>
<comment type="similarity">
    <text evidence="7">Belongs to the transferase hexapeptide repeat family. LpxD subfamily.</text>
</comment>
<dbReference type="PANTHER" id="PTHR43378:SF2">
    <property type="entry name" value="UDP-3-O-ACYLGLUCOSAMINE N-ACYLTRANSFERASE 1, MITOCHONDRIAL-RELATED"/>
    <property type="match status" value="1"/>
</dbReference>
<comment type="catalytic activity">
    <reaction evidence="7">
        <text>a UDP-3-O-[(3R)-3-hydroxyacyl]-alpha-D-glucosamine + a (3R)-hydroxyacyl-[ACP] = a UDP-2-N,3-O-bis[(3R)-3-hydroxyacyl]-alpha-D-glucosamine + holo-[ACP] + H(+)</text>
        <dbReference type="Rhea" id="RHEA:53836"/>
        <dbReference type="Rhea" id="RHEA-COMP:9685"/>
        <dbReference type="Rhea" id="RHEA-COMP:9945"/>
        <dbReference type="ChEBI" id="CHEBI:15378"/>
        <dbReference type="ChEBI" id="CHEBI:64479"/>
        <dbReference type="ChEBI" id="CHEBI:78827"/>
        <dbReference type="ChEBI" id="CHEBI:137740"/>
        <dbReference type="ChEBI" id="CHEBI:137748"/>
        <dbReference type="EC" id="2.3.1.191"/>
    </reaction>
</comment>
<dbReference type="STRING" id="252305.OB2597_03689"/>
<dbReference type="SUPFAM" id="SSF51161">
    <property type="entry name" value="Trimeric LpxA-like enzymes"/>
    <property type="match status" value="1"/>
</dbReference>
<dbReference type="AlphaFoldDB" id="A3U3S1"/>
<keyword evidence="1 7" id="KW-0444">Lipid biosynthesis</keyword>
<organism evidence="9 10">
    <name type="scientific">Pseudooceanicola batsensis (strain ATCC BAA-863 / DSM 15984 / KCTC 12145 / HTCC2597)</name>
    <name type="common">Oceanicola batsensis</name>
    <dbReference type="NCBI Taxonomy" id="252305"/>
    <lineage>
        <taxon>Bacteria</taxon>
        <taxon>Pseudomonadati</taxon>
        <taxon>Pseudomonadota</taxon>
        <taxon>Alphaproteobacteria</taxon>
        <taxon>Rhodobacterales</taxon>
        <taxon>Paracoccaceae</taxon>
        <taxon>Pseudooceanicola</taxon>
    </lineage>
</organism>
<sequence length="363" mass="37149">MTPTIRQIAEAIGARAEGAVDTVVTGAAEPADAGPDQIALAMSSTYAKALGAGSARAAMLWADADWKALGLEAAILVPRPRLAMAGLTGLLDPGQRYPEGIHPSAVIDPSAKLGPDVSVGPMACIGPGASIGAGSVVGPQCYIGAEAVLGRDARLHAGVRLMARVRIGDRFIAQAGAVVGSDGHSFVTPEQSTVEQARASLGTNVTAAPQSWVRIHSLGAVIVGDDVELGANACVDSGTIRPTEIANGCKIDNLCHVAHNVRIGRDCLFAACAAVAGSTDIGNNVILGGQVGVSDNITIGDNVVAGGGTKILSRVPAGRVVLGYPAMKMDTHIDTYKALRRLPRLAEQVARLQKAVFKSDENH</sequence>
<keyword evidence="10" id="KW-1185">Reference proteome</keyword>
<evidence type="ECO:0000256" key="2">
    <source>
        <dbReference type="ARBA" id="ARBA00022556"/>
    </source>
</evidence>
<dbReference type="Pfam" id="PF00132">
    <property type="entry name" value="Hexapep"/>
    <property type="match status" value="2"/>
</dbReference>
<dbReference type="EC" id="2.3.1.191" evidence="7"/>
<dbReference type="eggNOG" id="COG1044">
    <property type="taxonomic scope" value="Bacteria"/>
</dbReference>
<dbReference type="InterPro" id="IPR020573">
    <property type="entry name" value="UDP_GlcNAc_AcTrfase_non-rep"/>
</dbReference>
<dbReference type="EMBL" id="AAMO01000017">
    <property type="protein sequence ID" value="EAQ01160.1"/>
    <property type="molecule type" value="Genomic_DNA"/>
</dbReference>
<dbReference type="HOGENOM" id="CLU_049865_0_0_5"/>
<dbReference type="GO" id="GO:0009245">
    <property type="term" value="P:lipid A biosynthetic process"/>
    <property type="evidence" value="ECO:0007669"/>
    <property type="project" value="UniProtKB-UniRule"/>
</dbReference>
<keyword evidence="2 7" id="KW-0441">Lipid A biosynthesis</keyword>
<proteinExistence type="inferred from homology"/>
<evidence type="ECO:0000256" key="6">
    <source>
        <dbReference type="ARBA" id="ARBA00023315"/>
    </source>
</evidence>
<dbReference type="Gene3D" id="2.160.10.10">
    <property type="entry name" value="Hexapeptide repeat proteins"/>
    <property type="match status" value="1"/>
</dbReference>
<feature type="active site" description="Proton acceptor" evidence="7">
    <location>
        <position position="259"/>
    </location>
</feature>
<evidence type="ECO:0000256" key="1">
    <source>
        <dbReference type="ARBA" id="ARBA00022516"/>
    </source>
</evidence>
<dbReference type="GO" id="GO:0016020">
    <property type="term" value="C:membrane"/>
    <property type="evidence" value="ECO:0007669"/>
    <property type="project" value="GOC"/>
</dbReference>
<evidence type="ECO:0000259" key="8">
    <source>
        <dbReference type="Pfam" id="PF04613"/>
    </source>
</evidence>
<dbReference type="InterPro" id="IPR011004">
    <property type="entry name" value="Trimer_LpxA-like_sf"/>
</dbReference>
<evidence type="ECO:0000256" key="3">
    <source>
        <dbReference type="ARBA" id="ARBA00022679"/>
    </source>
</evidence>
<dbReference type="Gene3D" id="3.40.1390.10">
    <property type="entry name" value="MurE/MurF, N-terminal domain"/>
    <property type="match status" value="1"/>
</dbReference>
<keyword evidence="6 7" id="KW-0012">Acyltransferase</keyword>
<dbReference type="GO" id="GO:0103118">
    <property type="term" value="F:UDP-3-O-[(3R)-3-hydroxyacyl]-glucosamine N-acyltransferase activity"/>
    <property type="evidence" value="ECO:0007669"/>
    <property type="project" value="UniProtKB-EC"/>
</dbReference>
<dbReference type="RefSeq" id="WP_009804988.1">
    <property type="nucleotide sequence ID" value="NZ_CH724131.1"/>
</dbReference>
<keyword evidence="5 7" id="KW-0443">Lipid metabolism</keyword>
<name>A3U3S1_PSEBH</name>
<evidence type="ECO:0000256" key="7">
    <source>
        <dbReference type="HAMAP-Rule" id="MF_00523"/>
    </source>
</evidence>
<dbReference type="NCBIfam" id="NF002060">
    <property type="entry name" value="PRK00892.1"/>
    <property type="match status" value="1"/>
</dbReference>
<dbReference type="PANTHER" id="PTHR43378">
    <property type="entry name" value="UDP-3-O-ACYLGLUCOSAMINE N-ACYLTRANSFERASE"/>
    <property type="match status" value="1"/>
</dbReference>
<evidence type="ECO:0000256" key="5">
    <source>
        <dbReference type="ARBA" id="ARBA00023098"/>
    </source>
</evidence>
<dbReference type="CDD" id="cd03352">
    <property type="entry name" value="LbH_LpxD"/>
    <property type="match status" value="1"/>
</dbReference>
<evidence type="ECO:0000313" key="9">
    <source>
        <dbReference type="EMBL" id="EAQ01160.1"/>
    </source>
</evidence>
<evidence type="ECO:0000313" key="10">
    <source>
        <dbReference type="Proteomes" id="UP000004318"/>
    </source>
</evidence>
<dbReference type="GO" id="GO:0016410">
    <property type="term" value="F:N-acyltransferase activity"/>
    <property type="evidence" value="ECO:0007669"/>
    <property type="project" value="InterPro"/>
</dbReference>
<reference evidence="9 10" key="1">
    <citation type="journal article" date="2010" name="J. Bacteriol.">
        <title>Genome sequences of Oceanicola granulosus HTCC2516(T) and Oceanicola batsensis HTCC2597(TDelta).</title>
        <authorList>
            <person name="Thrash J.C."/>
            <person name="Cho J.C."/>
            <person name="Vergin K.L."/>
            <person name="Giovannoni S.J."/>
        </authorList>
    </citation>
    <scope>NUCLEOTIDE SEQUENCE [LARGE SCALE GENOMIC DNA]</scope>
    <source>
        <strain evidence="10">ATCC BAA-863 / DSM 15984 / KCTC 12145 / HTCC2597</strain>
    </source>
</reference>
<dbReference type="HAMAP" id="MF_00523">
    <property type="entry name" value="LpxD"/>
    <property type="match status" value="1"/>
</dbReference>
<comment type="pathway">
    <text evidence="7">Bacterial outer membrane biogenesis; LPS lipid A biosynthesis.</text>
</comment>
<protein>
    <recommendedName>
        <fullName evidence="7">UDP-3-O-acylglucosamine N-acyltransferase</fullName>
        <ecNumber evidence="7">2.3.1.191</ecNumber>
    </recommendedName>
</protein>
<gene>
    <name evidence="7" type="primary">lpxD</name>
    <name evidence="9" type="ORF">OB2597_03689</name>
</gene>
<keyword evidence="4 7" id="KW-0677">Repeat</keyword>
<dbReference type="InterPro" id="IPR001451">
    <property type="entry name" value="Hexapep"/>
</dbReference>
<accession>A3U3S1</accession>
<dbReference type="Proteomes" id="UP000004318">
    <property type="component" value="Unassembled WGS sequence"/>
</dbReference>
<comment type="subunit">
    <text evidence="7">Homotrimer.</text>
</comment>
<feature type="domain" description="UDP-3-O-[3-hydroxymyristoyl] glucosamine N-acyltransferase non-repeat region" evidence="8">
    <location>
        <begin position="21"/>
        <end position="87"/>
    </location>
</feature>
<dbReference type="NCBIfam" id="TIGR01853">
    <property type="entry name" value="lipid_A_lpxD"/>
    <property type="match status" value="1"/>
</dbReference>